<dbReference type="Proteomes" id="UP000515758">
    <property type="component" value="Chromosome"/>
</dbReference>
<dbReference type="EMBL" id="AP021936">
    <property type="protein sequence ID" value="BBQ48732.1"/>
    <property type="molecule type" value="Genomic_DNA"/>
</dbReference>
<dbReference type="RefSeq" id="WP_017481071.1">
    <property type="nucleotide sequence ID" value="NZ_AP021936.1"/>
</dbReference>
<dbReference type="PROSITE" id="PS51257">
    <property type="entry name" value="PROKAR_LIPOPROTEIN"/>
    <property type="match status" value="1"/>
</dbReference>
<organism evidence="2 3">
    <name type="scientific">Acinetobacter pittii</name>
    <name type="common">Acinetobacter genomosp. 3</name>
    <dbReference type="NCBI Taxonomy" id="48296"/>
    <lineage>
        <taxon>Bacteria</taxon>
        <taxon>Pseudomonadati</taxon>
        <taxon>Pseudomonadota</taxon>
        <taxon>Gammaproteobacteria</taxon>
        <taxon>Moraxellales</taxon>
        <taxon>Moraxellaceae</taxon>
        <taxon>Acinetobacter</taxon>
        <taxon>Acinetobacter calcoaceticus/baumannii complex</taxon>
    </lineage>
</organism>
<evidence type="ECO:0000313" key="2">
    <source>
        <dbReference type="EMBL" id="BBQ48732.1"/>
    </source>
</evidence>
<feature type="chain" id="PRO_5030029894" description="Peptidase inhibitor I78 family protein" evidence="1">
    <location>
        <begin position="24"/>
        <end position="119"/>
    </location>
</feature>
<feature type="signal peptide" evidence="1">
    <location>
        <begin position="1"/>
        <end position="23"/>
    </location>
</feature>
<accession>A0A1H8V1L2</accession>
<evidence type="ECO:0000313" key="3">
    <source>
        <dbReference type="Proteomes" id="UP000515758"/>
    </source>
</evidence>
<dbReference type="AlphaFoldDB" id="A0A1H8V1L2"/>
<sequence length="119" mass="13341">MKKYILWGLVISLLSACSNNVLNAEAPKQAQEQQQKIESKPLVPSKSKEWDASFDCDPVKAKNLIGKTDLTEKQILSMTNARVYRSAYIGEPVTEEFRPDRVTIVINPETKRIVASMCG</sequence>
<name>A0A1H8V1L2_ACIPI</name>
<reference evidence="2 3" key="1">
    <citation type="submission" date="2019-12" db="EMBL/GenBank/DDBJ databases">
        <title>complete genome sequences of Acinetobacter pittii str. WP2-W18-ESBL-11 isolated from wastewater treatment plant effluent.</title>
        <authorList>
            <person name="Sekizuka T."/>
            <person name="Itokawa K."/>
            <person name="Yatsu K."/>
            <person name="Inamine Y."/>
            <person name="Kuroda M."/>
        </authorList>
    </citation>
    <scope>NUCLEOTIDE SEQUENCE [LARGE SCALE GENOMIC DNA]</scope>
    <source>
        <strain evidence="2 3">WP2-W18-ESBL-11</strain>
    </source>
</reference>
<keyword evidence="1" id="KW-0732">Signal</keyword>
<gene>
    <name evidence="2" type="ORF">WP2W18E11_17300</name>
</gene>
<protein>
    <recommendedName>
        <fullName evidence="4">Peptidase inhibitor I78 family protein</fullName>
    </recommendedName>
</protein>
<dbReference type="Gene3D" id="3.30.10.10">
    <property type="entry name" value="Trypsin Inhibitor V, subunit A"/>
    <property type="match status" value="1"/>
</dbReference>
<evidence type="ECO:0000256" key="1">
    <source>
        <dbReference type="SAM" id="SignalP"/>
    </source>
</evidence>
<proteinExistence type="predicted"/>
<evidence type="ECO:0008006" key="4">
    <source>
        <dbReference type="Google" id="ProtNLM"/>
    </source>
</evidence>